<evidence type="ECO:0000256" key="3">
    <source>
        <dbReference type="ARBA" id="ARBA00023125"/>
    </source>
</evidence>
<evidence type="ECO:0000256" key="5">
    <source>
        <dbReference type="ARBA" id="ARBA00023242"/>
    </source>
</evidence>
<feature type="domain" description="AP2/ERF" evidence="7">
    <location>
        <begin position="90"/>
        <end position="148"/>
    </location>
</feature>
<keyword evidence="2" id="KW-0805">Transcription regulation</keyword>
<dbReference type="GO" id="GO:0005634">
    <property type="term" value="C:nucleus"/>
    <property type="evidence" value="ECO:0007669"/>
    <property type="project" value="UniProtKB-SubCell"/>
</dbReference>
<dbReference type="SMART" id="SM00380">
    <property type="entry name" value="AP2"/>
    <property type="match status" value="1"/>
</dbReference>
<keyword evidence="4" id="KW-0804">Transcription</keyword>
<dbReference type="PANTHER" id="PTHR31190:SF367">
    <property type="entry name" value="AP2_ERF DOMAIN-CONTAINING PROTEIN"/>
    <property type="match status" value="1"/>
</dbReference>
<dbReference type="Gene3D" id="3.30.730.10">
    <property type="entry name" value="AP2/ERF domain"/>
    <property type="match status" value="1"/>
</dbReference>
<organism evidence="8 9">
    <name type="scientific">Urochloa decumbens</name>
    <dbReference type="NCBI Taxonomy" id="240449"/>
    <lineage>
        <taxon>Eukaryota</taxon>
        <taxon>Viridiplantae</taxon>
        <taxon>Streptophyta</taxon>
        <taxon>Embryophyta</taxon>
        <taxon>Tracheophyta</taxon>
        <taxon>Spermatophyta</taxon>
        <taxon>Magnoliopsida</taxon>
        <taxon>Liliopsida</taxon>
        <taxon>Poales</taxon>
        <taxon>Poaceae</taxon>
        <taxon>PACMAD clade</taxon>
        <taxon>Panicoideae</taxon>
        <taxon>Panicodae</taxon>
        <taxon>Paniceae</taxon>
        <taxon>Melinidinae</taxon>
        <taxon>Urochloa</taxon>
    </lineage>
</organism>
<evidence type="ECO:0000256" key="2">
    <source>
        <dbReference type="ARBA" id="ARBA00023015"/>
    </source>
</evidence>
<name>A0ABC9B8B6_9POAL</name>
<keyword evidence="3" id="KW-0238">DNA-binding</keyword>
<dbReference type="InterPro" id="IPR016177">
    <property type="entry name" value="DNA-bd_dom_sf"/>
</dbReference>
<reference evidence="8 9" key="2">
    <citation type="submission" date="2024-10" db="EMBL/GenBank/DDBJ databases">
        <authorList>
            <person name="Ryan C."/>
        </authorList>
    </citation>
    <scope>NUCLEOTIDE SEQUENCE [LARGE SCALE GENOMIC DNA]</scope>
</reference>
<evidence type="ECO:0000256" key="1">
    <source>
        <dbReference type="ARBA" id="ARBA00004123"/>
    </source>
</evidence>
<dbReference type="Proteomes" id="UP001497457">
    <property type="component" value="Chromosome 24b"/>
</dbReference>
<comment type="subcellular location">
    <subcellularLocation>
        <location evidence="1">Nucleus</location>
    </subcellularLocation>
</comment>
<keyword evidence="9" id="KW-1185">Reference proteome</keyword>
<evidence type="ECO:0000259" key="7">
    <source>
        <dbReference type="PROSITE" id="PS51032"/>
    </source>
</evidence>
<gene>
    <name evidence="8" type="ORF">URODEC1_LOCUS61776</name>
</gene>
<dbReference type="CDD" id="cd00018">
    <property type="entry name" value="AP2"/>
    <property type="match status" value="1"/>
</dbReference>
<accession>A0ABC9B8B6</accession>
<dbReference type="InterPro" id="IPR036955">
    <property type="entry name" value="AP2/ERF_dom_sf"/>
</dbReference>
<dbReference type="Pfam" id="PF00847">
    <property type="entry name" value="AP2"/>
    <property type="match status" value="1"/>
</dbReference>
<dbReference type="PROSITE" id="PS51032">
    <property type="entry name" value="AP2_ERF"/>
    <property type="match status" value="1"/>
</dbReference>
<evidence type="ECO:0000256" key="6">
    <source>
        <dbReference type="SAM" id="MobiDB-lite"/>
    </source>
</evidence>
<evidence type="ECO:0000313" key="9">
    <source>
        <dbReference type="Proteomes" id="UP001497457"/>
    </source>
</evidence>
<keyword evidence="5" id="KW-0539">Nucleus</keyword>
<dbReference type="EMBL" id="OZ075134">
    <property type="protein sequence ID" value="CAL4994079.1"/>
    <property type="molecule type" value="Genomic_DNA"/>
</dbReference>
<dbReference type="PRINTS" id="PR00367">
    <property type="entry name" value="ETHRSPELEMNT"/>
</dbReference>
<feature type="compositionally biased region" description="Basic residues" evidence="6">
    <location>
        <begin position="175"/>
        <end position="187"/>
    </location>
</feature>
<dbReference type="InterPro" id="IPR001471">
    <property type="entry name" value="AP2/ERF_dom"/>
</dbReference>
<proteinExistence type="predicted"/>
<evidence type="ECO:0000256" key="4">
    <source>
        <dbReference type="ARBA" id="ARBA00023163"/>
    </source>
</evidence>
<dbReference type="GO" id="GO:0003677">
    <property type="term" value="F:DNA binding"/>
    <property type="evidence" value="ECO:0007669"/>
    <property type="project" value="UniProtKB-KW"/>
</dbReference>
<feature type="region of interest" description="Disordered" evidence="6">
    <location>
        <begin position="175"/>
        <end position="213"/>
    </location>
</feature>
<reference evidence="9" key="1">
    <citation type="submission" date="2024-06" db="EMBL/GenBank/DDBJ databases">
        <authorList>
            <person name="Ryan C."/>
        </authorList>
    </citation>
    <scope>NUCLEOTIDE SEQUENCE [LARGE SCALE GENOMIC DNA]</scope>
</reference>
<sequence length="252" mass="27796">MEHEYLSFSSSHYYPAAAVASLLPLDTADTEDMQLLNNLLQQIDTDNSSDWSSSSSSSTSEAGMQSVSIDTSRYAHRLRQDASPGSKQEPFIGVRKRPWGKFGAEIRDSTRRGARVWLGTFDTPEAAALAYDQAAFAARGAAAILNFPVEHVQLSLNTMVGGATGDSPVLTLKRHHSRRRHWRKRSRATAYNKNPMRQQQSASQTSTGSGMSMTATAMPHQVAEPTHCEVLEFVDLGSEYLDELLRLTCELD</sequence>
<feature type="region of interest" description="Disordered" evidence="6">
    <location>
        <begin position="45"/>
        <end position="66"/>
    </location>
</feature>
<feature type="compositionally biased region" description="Low complexity" evidence="6">
    <location>
        <begin position="198"/>
        <end position="213"/>
    </location>
</feature>
<dbReference type="AlphaFoldDB" id="A0ABC9B8B6"/>
<dbReference type="InterPro" id="IPR044808">
    <property type="entry name" value="ERF_plant"/>
</dbReference>
<evidence type="ECO:0000313" key="8">
    <source>
        <dbReference type="EMBL" id="CAL4994079.1"/>
    </source>
</evidence>
<dbReference type="PANTHER" id="PTHR31190">
    <property type="entry name" value="DNA-BINDING DOMAIN"/>
    <property type="match status" value="1"/>
</dbReference>
<dbReference type="FunFam" id="3.30.730.10:FF:000001">
    <property type="entry name" value="Ethylene-responsive transcription factor 2"/>
    <property type="match status" value="1"/>
</dbReference>
<protein>
    <recommendedName>
        <fullName evidence="7">AP2/ERF domain-containing protein</fullName>
    </recommendedName>
</protein>
<dbReference type="SUPFAM" id="SSF54171">
    <property type="entry name" value="DNA-binding domain"/>
    <property type="match status" value="1"/>
</dbReference>
<feature type="compositionally biased region" description="Low complexity" evidence="6">
    <location>
        <begin position="48"/>
        <end position="60"/>
    </location>
</feature>